<gene>
    <name evidence="2" type="ORF">FOF46_28095</name>
</gene>
<dbReference type="AlphaFoldDB" id="A0A554VBI4"/>
<protein>
    <submittedName>
        <fullName evidence="2">DUF1508 domain-containing protein</fullName>
    </submittedName>
</protein>
<dbReference type="Pfam" id="PF07411">
    <property type="entry name" value="DUF1508"/>
    <property type="match status" value="2"/>
</dbReference>
<dbReference type="InterPro" id="IPR051141">
    <property type="entry name" value="UPF0339_domain"/>
</dbReference>
<reference evidence="2 3" key="1">
    <citation type="submission" date="2019-07" db="EMBL/GenBank/DDBJ databases">
        <title>The draft genome sequence of Aquimarina algiphila M91.</title>
        <authorList>
            <person name="Meng X."/>
        </authorList>
    </citation>
    <scope>NUCLEOTIDE SEQUENCE [LARGE SCALE GENOMIC DNA]</scope>
    <source>
        <strain evidence="2 3">M91</strain>
    </source>
</reference>
<accession>A0A554VBI4</accession>
<name>A0A554VBI4_9FLAO</name>
<evidence type="ECO:0000313" key="3">
    <source>
        <dbReference type="Proteomes" id="UP000318833"/>
    </source>
</evidence>
<keyword evidence="3" id="KW-1185">Reference proteome</keyword>
<dbReference type="InterPro" id="IPR036913">
    <property type="entry name" value="YegP-like_sf"/>
</dbReference>
<organism evidence="2 3">
    <name type="scientific">Aquimarina algiphila</name>
    <dbReference type="NCBI Taxonomy" id="2047982"/>
    <lineage>
        <taxon>Bacteria</taxon>
        <taxon>Pseudomonadati</taxon>
        <taxon>Bacteroidota</taxon>
        <taxon>Flavobacteriia</taxon>
        <taxon>Flavobacteriales</taxon>
        <taxon>Flavobacteriaceae</taxon>
        <taxon>Aquimarina</taxon>
    </lineage>
</organism>
<dbReference type="OrthoDB" id="9802792at2"/>
<dbReference type="PANTHER" id="PTHR40606:SF1">
    <property type="entry name" value="UPF0339 PROTEIN YEGP"/>
    <property type="match status" value="1"/>
</dbReference>
<proteinExistence type="predicted"/>
<dbReference type="SUPFAM" id="SSF160113">
    <property type="entry name" value="YegP-like"/>
    <property type="match status" value="2"/>
</dbReference>
<dbReference type="RefSeq" id="WP_143918794.1">
    <property type="nucleotide sequence ID" value="NZ_CANMXV010000088.1"/>
</dbReference>
<dbReference type="Proteomes" id="UP000318833">
    <property type="component" value="Unassembled WGS sequence"/>
</dbReference>
<dbReference type="EMBL" id="VLNR01000094">
    <property type="protein sequence ID" value="TSE03928.1"/>
    <property type="molecule type" value="Genomic_DNA"/>
</dbReference>
<comment type="caution">
    <text evidence="2">The sequence shown here is derived from an EMBL/GenBank/DDBJ whole genome shotgun (WGS) entry which is preliminary data.</text>
</comment>
<evidence type="ECO:0000313" key="2">
    <source>
        <dbReference type="EMBL" id="TSE03928.1"/>
    </source>
</evidence>
<dbReference type="PANTHER" id="PTHR40606">
    <property type="match status" value="1"/>
</dbReference>
<dbReference type="InterPro" id="IPR010879">
    <property type="entry name" value="DUF1508"/>
</dbReference>
<sequence>MDGIFQLFNWRERDSYYFRLIGNNKEILLSSEGYRTKAACENGIASVKYNSQKDDRFRIKISANGKHYFNLIASNGQIVGTSSTYTSVEACKNRVEIIKKIAKDAPTAYL</sequence>
<evidence type="ECO:0000259" key="1">
    <source>
        <dbReference type="Pfam" id="PF07411"/>
    </source>
</evidence>
<feature type="domain" description="DUF1508" evidence="1">
    <location>
        <begin position="63"/>
        <end position="107"/>
    </location>
</feature>
<dbReference type="Gene3D" id="2.30.29.80">
    <property type="match status" value="1"/>
</dbReference>
<feature type="domain" description="DUF1508" evidence="1">
    <location>
        <begin position="14"/>
        <end position="56"/>
    </location>
</feature>